<evidence type="ECO:0000313" key="1">
    <source>
        <dbReference type="EMBL" id="SFC59888.1"/>
    </source>
</evidence>
<organism evidence="1 2">
    <name type="scientific">Ruminococcus albus</name>
    <dbReference type="NCBI Taxonomy" id="1264"/>
    <lineage>
        <taxon>Bacteria</taxon>
        <taxon>Bacillati</taxon>
        <taxon>Bacillota</taxon>
        <taxon>Clostridia</taxon>
        <taxon>Eubacteriales</taxon>
        <taxon>Oscillospiraceae</taxon>
        <taxon>Ruminococcus</taxon>
    </lineage>
</organism>
<protein>
    <submittedName>
        <fullName evidence="1">Uncharacterized protein</fullName>
    </submittedName>
</protein>
<name>A0A1I1KMK2_RUMAL</name>
<gene>
    <name evidence="1" type="ORF">SAMN02910406_02006</name>
</gene>
<dbReference type="AlphaFoldDB" id="A0A1I1KMK2"/>
<dbReference type="Proteomes" id="UP000182192">
    <property type="component" value="Unassembled WGS sequence"/>
</dbReference>
<evidence type="ECO:0000313" key="2">
    <source>
        <dbReference type="Proteomes" id="UP000182192"/>
    </source>
</evidence>
<sequence>MNHKRKLKMKDYSSQYKTNNVYAWSKWNSNHYVNKYVECDNPLEMYNFIRCTVKPLEIKDLKV</sequence>
<proteinExistence type="predicted"/>
<accession>A0A1I1KMK2</accession>
<reference evidence="1 2" key="1">
    <citation type="submission" date="2016-10" db="EMBL/GenBank/DDBJ databases">
        <authorList>
            <person name="de Groot N.N."/>
        </authorList>
    </citation>
    <scope>NUCLEOTIDE SEQUENCE [LARGE SCALE GENOMIC DNA]</scope>
    <source>
        <strain evidence="1 2">AR67</strain>
    </source>
</reference>
<dbReference type="EMBL" id="FOKQ01000016">
    <property type="protein sequence ID" value="SFC59888.1"/>
    <property type="molecule type" value="Genomic_DNA"/>
</dbReference>